<accession>A0A0E9VE19</accession>
<dbReference type="EMBL" id="GBXM01033124">
    <property type="protein sequence ID" value="JAH75453.1"/>
    <property type="molecule type" value="Transcribed_RNA"/>
</dbReference>
<sequence>MGSRHLLQLCTDVILTSVLPINSMSIPDASPWQNFEPNL</sequence>
<reference evidence="1" key="2">
    <citation type="journal article" date="2015" name="Fish Shellfish Immunol.">
        <title>Early steps in the European eel (Anguilla anguilla)-Vibrio vulnificus interaction in the gills: Role of the RtxA13 toxin.</title>
        <authorList>
            <person name="Callol A."/>
            <person name="Pajuelo D."/>
            <person name="Ebbesson L."/>
            <person name="Teles M."/>
            <person name="MacKenzie S."/>
            <person name="Amaro C."/>
        </authorList>
    </citation>
    <scope>NUCLEOTIDE SEQUENCE</scope>
</reference>
<reference evidence="1" key="1">
    <citation type="submission" date="2014-11" db="EMBL/GenBank/DDBJ databases">
        <authorList>
            <person name="Amaro Gonzalez C."/>
        </authorList>
    </citation>
    <scope>NUCLEOTIDE SEQUENCE</scope>
</reference>
<name>A0A0E9VE19_ANGAN</name>
<dbReference type="AlphaFoldDB" id="A0A0E9VE19"/>
<organism evidence="1">
    <name type="scientific">Anguilla anguilla</name>
    <name type="common">European freshwater eel</name>
    <name type="synonym">Muraena anguilla</name>
    <dbReference type="NCBI Taxonomy" id="7936"/>
    <lineage>
        <taxon>Eukaryota</taxon>
        <taxon>Metazoa</taxon>
        <taxon>Chordata</taxon>
        <taxon>Craniata</taxon>
        <taxon>Vertebrata</taxon>
        <taxon>Euteleostomi</taxon>
        <taxon>Actinopterygii</taxon>
        <taxon>Neopterygii</taxon>
        <taxon>Teleostei</taxon>
        <taxon>Anguilliformes</taxon>
        <taxon>Anguillidae</taxon>
        <taxon>Anguilla</taxon>
    </lineage>
</organism>
<evidence type="ECO:0000313" key="1">
    <source>
        <dbReference type="EMBL" id="JAH75453.1"/>
    </source>
</evidence>
<protein>
    <submittedName>
        <fullName evidence="1">Uncharacterized protein</fullName>
    </submittedName>
</protein>
<proteinExistence type="predicted"/>